<dbReference type="SMART" id="SM00055">
    <property type="entry name" value="FCH"/>
    <property type="match status" value="1"/>
</dbReference>
<comment type="caution">
    <text evidence="11">The sequence shown here is derived from an EMBL/GenBank/DDBJ whole genome shotgun (WGS) entry which is preliminary data.</text>
</comment>
<keyword evidence="7" id="KW-0175">Coiled coil</keyword>
<accession>A0A8X6MQ97</accession>
<dbReference type="InterPro" id="IPR057870">
    <property type="entry name" value="HR1_TOCA"/>
</dbReference>
<evidence type="ECO:0000256" key="6">
    <source>
        <dbReference type="ARBA" id="ARBA00023136"/>
    </source>
</evidence>
<evidence type="ECO:0000256" key="4">
    <source>
        <dbReference type="ARBA" id="ARBA00022475"/>
    </source>
</evidence>
<dbReference type="InterPro" id="IPR011072">
    <property type="entry name" value="HR1_rho-bd"/>
</dbReference>
<evidence type="ECO:0000313" key="12">
    <source>
        <dbReference type="Proteomes" id="UP000887013"/>
    </source>
</evidence>
<keyword evidence="5" id="KW-0963">Cytoplasm</keyword>
<evidence type="ECO:0000256" key="8">
    <source>
        <dbReference type="SAM" id="MobiDB-lite"/>
    </source>
</evidence>
<dbReference type="InterPro" id="IPR001060">
    <property type="entry name" value="FCH_dom"/>
</dbReference>
<dbReference type="InterPro" id="IPR031160">
    <property type="entry name" value="F_BAR_dom"/>
</dbReference>
<feature type="domain" description="REM-1" evidence="10">
    <location>
        <begin position="341"/>
        <end position="418"/>
    </location>
</feature>
<evidence type="ECO:0000259" key="10">
    <source>
        <dbReference type="PROSITE" id="PS51860"/>
    </source>
</evidence>
<dbReference type="Proteomes" id="UP000887013">
    <property type="component" value="Unassembled WGS sequence"/>
</dbReference>
<protein>
    <submittedName>
        <fullName evidence="11">Formin-binding protein 1</fullName>
    </submittedName>
</protein>
<comment type="similarity">
    <text evidence="3">Belongs to the FNBP1 family.</text>
</comment>
<keyword evidence="4" id="KW-1003">Cell membrane</keyword>
<evidence type="ECO:0000259" key="9">
    <source>
        <dbReference type="PROSITE" id="PS51741"/>
    </source>
</evidence>
<name>A0A8X6MQ97_NEPPI</name>
<dbReference type="GO" id="GO:0007165">
    <property type="term" value="P:signal transduction"/>
    <property type="evidence" value="ECO:0007669"/>
    <property type="project" value="InterPro"/>
</dbReference>
<dbReference type="FunFam" id="1.20.1270.60:FF:000002">
    <property type="entry name" value="Formin-binding protein 1-like isoform 1"/>
    <property type="match status" value="1"/>
</dbReference>
<dbReference type="CDD" id="cd11619">
    <property type="entry name" value="HR1_CIP4-like"/>
    <property type="match status" value="1"/>
</dbReference>
<sequence length="594" mass="67773">MSWGTELWDQYENLSQHTIKGIEFLEKYGSFLKERCTIESEYAYKLRKLVKNHHPKKKEEEDNQFSTSLTFVKMLNEINDIAGQHEVILETYSGQILKEISDLVKELKDERKRLFHDGQKYQSNLQNSKYLLDKFKKSYEKSFKEAEKANDTFVKIDADINLSRADVEKARVHAQQKSRSCEECKTDYANQLQKTNELQRLHYSDLMPSIFQQLQDMEEKRICCVQNVMKRTADVHKQIIPIVVKCLDGIISAAESINPREDSYLVIEKFKSGYDPPEDIPFEDLSNPRNGDVCNSLSSNKTDTLTVRGTLSVGKNKRRGLLNIFSNNKNTVDEIKEDCSDLPPNQRKKKLQQKIDEIKAKIQQETAARDGLMKMKGVYEQNSAMGDPATVEGQLADNGLKLEKLQNELLKFQGYMSEAEGHGSALSLTRENRSSISEDSLSRSASDSSVCNPMNYKISAPGTPQQIHGSSNSPESGIGTSQPSITDEAEHYPDPEFENEYEYNDEFDAVLGTGKALYPFTGQSEGSIGVVEGEEFDIVELDQGDVRKRICKSTVYDFFLFLEMLLIDLEIFSFEISYLQKCFQIEKSNIVMEQ</sequence>
<dbReference type="SUPFAM" id="SSF103657">
    <property type="entry name" value="BAR/IMD domain-like"/>
    <property type="match status" value="1"/>
</dbReference>
<dbReference type="GO" id="GO:0005737">
    <property type="term" value="C:cytoplasm"/>
    <property type="evidence" value="ECO:0007669"/>
    <property type="project" value="UniProtKB-SubCell"/>
</dbReference>
<dbReference type="PANTHER" id="PTHR15735">
    <property type="entry name" value="FCH AND DOUBLE SH3 DOMAINS PROTEIN"/>
    <property type="match status" value="1"/>
</dbReference>
<feature type="region of interest" description="Disordered" evidence="8">
    <location>
        <begin position="423"/>
        <end position="492"/>
    </location>
</feature>
<dbReference type="Gene3D" id="2.30.30.40">
    <property type="entry name" value="SH3 Domains"/>
    <property type="match status" value="1"/>
</dbReference>
<dbReference type="AlphaFoldDB" id="A0A8X6MQ97"/>
<feature type="compositionally biased region" description="Low complexity" evidence="8">
    <location>
        <begin position="434"/>
        <end position="449"/>
    </location>
</feature>
<dbReference type="OrthoDB" id="8783038at2759"/>
<dbReference type="CDD" id="cd07653">
    <property type="entry name" value="F-BAR_CIP4-like"/>
    <property type="match status" value="1"/>
</dbReference>
<gene>
    <name evidence="11" type="primary">FNBP1</name>
    <name evidence="11" type="ORF">NPIL_674163</name>
</gene>
<evidence type="ECO:0000256" key="3">
    <source>
        <dbReference type="ARBA" id="ARBA00009426"/>
    </source>
</evidence>
<evidence type="ECO:0000256" key="1">
    <source>
        <dbReference type="ARBA" id="ARBA00004236"/>
    </source>
</evidence>
<feature type="compositionally biased region" description="Polar residues" evidence="8">
    <location>
        <begin position="462"/>
        <end position="485"/>
    </location>
</feature>
<dbReference type="Pfam" id="PF25610">
    <property type="entry name" value="HR1_TOCA"/>
    <property type="match status" value="1"/>
</dbReference>
<dbReference type="PROSITE" id="PS51741">
    <property type="entry name" value="F_BAR"/>
    <property type="match status" value="1"/>
</dbReference>
<proteinExistence type="inferred from homology"/>
<evidence type="ECO:0000256" key="2">
    <source>
        <dbReference type="ARBA" id="ARBA00004496"/>
    </source>
</evidence>
<dbReference type="InterPro" id="IPR027267">
    <property type="entry name" value="AH/BAR_dom_sf"/>
</dbReference>
<evidence type="ECO:0000313" key="11">
    <source>
        <dbReference type="EMBL" id="GFS72072.1"/>
    </source>
</evidence>
<organism evidence="11 12">
    <name type="scientific">Nephila pilipes</name>
    <name type="common">Giant wood spider</name>
    <name type="synonym">Nephila maculata</name>
    <dbReference type="NCBI Taxonomy" id="299642"/>
    <lineage>
        <taxon>Eukaryota</taxon>
        <taxon>Metazoa</taxon>
        <taxon>Ecdysozoa</taxon>
        <taxon>Arthropoda</taxon>
        <taxon>Chelicerata</taxon>
        <taxon>Arachnida</taxon>
        <taxon>Araneae</taxon>
        <taxon>Araneomorphae</taxon>
        <taxon>Entelegynae</taxon>
        <taxon>Araneoidea</taxon>
        <taxon>Nephilidae</taxon>
        <taxon>Nephila</taxon>
    </lineage>
</organism>
<evidence type="ECO:0000256" key="5">
    <source>
        <dbReference type="ARBA" id="ARBA00022490"/>
    </source>
</evidence>
<reference evidence="11" key="1">
    <citation type="submission" date="2020-08" db="EMBL/GenBank/DDBJ databases">
        <title>Multicomponent nature underlies the extraordinary mechanical properties of spider dragline silk.</title>
        <authorList>
            <person name="Kono N."/>
            <person name="Nakamura H."/>
            <person name="Mori M."/>
            <person name="Yoshida Y."/>
            <person name="Ohtoshi R."/>
            <person name="Malay A.D."/>
            <person name="Moran D.A.P."/>
            <person name="Tomita M."/>
            <person name="Numata K."/>
            <person name="Arakawa K."/>
        </authorList>
    </citation>
    <scope>NUCLEOTIDE SEQUENCE</scope>
</reference>
<comment type="subcellular location">
    <subcellularLocation>
        <location evidence="1">Cell membrane</location>
    </subcellularLocation>
    <subcellularLocation>
        <location evidence="2">Cytoplasm</location>
    </subcellularLocation>
</comment>
<dbReference type="PANTHER" id="PTHR15735:SF12">
    <property type="entry name" value="CDC42-INTERACTING PROTEIN 4, ISOFORM B"/>
    <property type="match status" value="1"/>
</dbReference>
<dbReference type="PROSITE" id="PS51860">
    <property type="entry name" value="REM_1"/>
    <property type="match status" value="1"/>
</dbReference>
<keyword evidence="12" id="KW-1185">Reference proteome</keyword>
<feature type="domain" description="F-BAR" evidence="9">
    <location>
        <begin position="1"/>
        <end position="262"/>
    </location>
</feature>
<keyword evidence="6" id="KW-0472">Membrane</keyword>
<dbReference type="GO" id="GO:0005886">
    <property type="term" value="C:plasma membrane"/>
    <property type="evidence" value="ECO:0007669"/>
    <property type="project" value="UniProtKB-SubCell"/>
</dbReference>
<dbReference type="Gene3D" id="1.20.1270.60">
    <property type="entry name" value="Arfaptin homology (AH) domain/BAR domain"/>
    <property type="match status" value="1"/>
</dbReference>
<dbReference type="Gene3D" id="6.10.140.470">
    <property type="match status" value="1"/>
</dbReference>
<dbReference type="EMBL" id="BMAW01049705">
    <property type="protein sequence ID" value="GFS72072.1"/>
    <property type="molecule type" value="Genomic_DNA"/>
</dbReference>
<dbReference type="Pfam" id="PF00611">
    <property type="entry name" value="FCH"/>
    <property type="match status" value="1"/>
</dbReference>
<evidence type="ECO:0000256" key="7">
    <source>
        <dbReference type="PROSITE-ProRule" id="PRU01077"/>
    </source>
</evidence>